<evidence type="ECO:0000313" key="7">
    <source>
        <dbReference type="EMBL" id="HJC36620.1"/>
    </source>
</evidence>
<dbReference type="EMBL" id="DWWM01000036">
    <property type="protein sequence ID" value="HJC36620.1"/>
    <property type="molecule type" value="Genomic_DNA"/>
</dbReference>
<feature type="compositionally biased region" description="Polar residues" evidence="3">
    <location>
        <begin position="345"/>
        <end position="362"/>
    </location>
</feature>
<dbReference type="InterPro" id="IPR024732">
    <property type="entry name" value="NAGLU_C"/>
</dbReference>
<proteinExistence type="predicted"/>
<dbReference type="GO" id="GO:0016787">
    <property type="term" value="F:hydrolase activity"/>
    <property type="evidence" value="ECO:0007669"/>
    <property type="project" value="UniProtKB-KW"/>
</dbReference>
<dbReference type="InterPro" id="IPR007781">
    <property type="entry name" value="NAGLU"/>
</dbReference>
<keyword evidence="4" id="KW-0472">Membrane</keyword>
<dbReference type="Gene3D" id="1.20.1270.90">
    <property type="entry name" value="AF1782-like"/>
    <property type="match status" value="4"/>
</dbReference>
<protein>
    <submittedName>
        <fullName evidence="7">Alpha-N-acetylglucosaminidase C-terminal domain-containing protein</fullName>
    </submittedName>
</protein>
<keyword evidence="5" id="KW-0732">Signal</keyword>
<feature type="domain" description="F5/8 type C" evidence="6">
    <location>
        <begin position="328"/>
        <end position="469"/>
    </location>
</feature>
<organism evidence="7 8">
    <name type="scientific">Candidatus Merdibacter merdavium</name>
    <dbReference type="NCBI Taxonomy" id="2838692"/>
    <lineage>
        <taxon>Bacteria</taxon>
        <taxon>Bacillati</taxon>
        <taxon>Bacillota</taxon>
        <taxon>Erysipelotrichia</taxon>
        <taxon>Erysipelotrichales</taxon>
        <taxon>Erysipelotrichaceae</taxon>
        <taxon>Merdibacter</taxon>
    </lineage>
</organism>
<dbReference type="Proteomes" id="UP000823896">
    <property type="component" value="Unassembled WGS sequence"/>
</dbReference>
<feature type="coiled-coil region" evidence="2">
    <location>
        <begin position="1802"/>
        <end position="1837"/>
    </location>
</feature>
<evidence type="ECO:0000256" key="1">
    <source>
        <dbReference type="ARBA" id="ARBA00022801"/>
    </source>
</evidence>
<evidence type="ECO:0000256" key="5">
    <source>
        <dbReference type="SAM" id="SignalP"/>
    </source>
</evidence>
<dbReference type="Pfam" id="PF00754">
    <property type="entry name" value="F5_F8_type_C"/>
    <property type="match status" value="4"/>
</dbReference>
<dbReference type="Gene3D" id="3.20.20.80">
    <property type="entry name" value="Glycosidases"/>
    <property type="match status" value="1"/>
</dbReference>
<evidence type="ECO:0000313" key="8">
    <source>
        <dbReference type="Proteomes" id="UP000823896"/>
    </source>
</evidence>
<dbReference type="Gene3D" id="1.20.1270.70">
    <property type="entry name" value="Designed single chain three-helix bundle"/>
    <property type="match status" value="1"/>
</dbReference>
<evidence type="ECO:0000256" key="4">
    <source>
        <dbReference type="SAM" id="Phobius"/>
    </source>
</evidence>
<dbReference type="SUPFAM" id="SSF49785">
    <property type="entry name" value="Galactose-binding domain-like"/>
    <property type="match status" value="4"/>
</dbReference>
<reference evidence="7" key="1">
    <citation type="journal article" date="2021" name="PeerJ">
        <title>Extensive microbial diversity within the chicken gut microbiome revealed by metagenomics and culture.</title>
        <authorList>
            <person name="Gilroy R."/>
            <person name="Ravi A."/>
            <person name="Getino M."/>
            <person name="Pursley I."/>
            <person name="Horton D.L."/>
            <person name="Alikhan N.F."/>
            <person name="Baker D."/>
            <person name="Gharbi K."/>
            <person name="Hall N."/>
            <person name="Watson M."/>
            <person name="Adriaenssens E.M."/>
            <person name="Foster-Nyarko E."/>
            <person name="Jarju S."/>
            <person name="Secka A."/>
            <person name="Antonio M."/>
            <person name="Oren A."/>
            <person name="Chaudhuri R.R."/>
            <person name="La Ragione R."/>
            <person name="Hildebrand F."/>
            <person name="Pallen M.J."/>
        </authorList>
    </citation>
    <scope>NUCLEOTIDE SEQUENCE</scope>
    <source>
        <strain evidence="7">CHK187-11901</strain>
    </source>
</reference>
<keyword evidence="1" id="KW-0378">Hydrolase</keyword>
<dbReference type="PANTHER" id="PTHR12872:SF1">
    <property type="entry name" value="ALPHA-N-ACETYLGLUCOSAMINIDASE"/>
    <property type="match status" value="1"/>
</dbReference>
<feature type="transmembrane region" description="Helical" evidence="4">
    <location>
        <begin position="1924"/>
        <end position="1945"/>
    </location>
</feature>
<dbReference type="Gene3D" id="1.20.120.670">
    <property type="entry name" value="N-acetyl-b-d-glucoasminidase"/>
    <property type="match status" value="1"/>
</dbReference>
<dbReference type="PANTHER" id="PTHR12872">
    <property type="entry name" value="ALPHA-N-ACETYLGLUCOSAMINIDASE"/>
    <property type="match status" value="1"/>
</dbReference>
<dbReference type="InterPro" id="IPR024240">
    <property type="entry name" value="NAGLU_N"/>
</dbReference>
<dbReference type="InterPro" id="IPR024733">
    <property type="entry name" value="NAGLU_tim-barrel"/>
</dbReference>
<feature type="domain" description="F5/8 type C" evidence="6">
    <location>
        <begin position="30"/>
        <end position="157"/>
    </location>
</feature>
<dbReference type="Pfam" id="PF07554">
    <property type="entry name" value="FIVAR"/>
    <property type="match status" value="5"/>
</dbReference>
<dbReference type="InterPro" id="IPR000421">
    <property type="entry name" value="FA58C"/>
</dbReference>
<evidence type="ECO:0000256" key="3">
    <source>
        <dbReference type="SAM" id="MobiDB-lite"/>
    </source>
</evidence>
<keyword evidence="4" id="KW-1133">Transmembrane helix</keyword>
<dbReference type="Gene3D" id="3.30.379.10">
    <property type="entry name" value="Chitobiase/beta-hexosaminidase domain 2-like"/>
    <property type="match status" value="1"/>
</dbReference>
<gene>
    <name evidence="7" type="ORF">H9702_05760</name>
</gene>
<dbReference type="Gene3D" id="2.60.120.260">
    <property type="entry name" value="Galactose-binding domain-like"/>
    <property type="match status" value="4"/>
</dbReference>
<feature type="chain" id="PRO_5039708690" evidence="5">
    <location>
        <begin position="31"/>
        <end position="1952"/>
    </location>
</feature>
<reference evidence="7" key="2">
    <citation type="submission" date="2021-04" db="EMBL/GenBank/DDBJ databases">
        <authorList>
            <person name="Gilroy R."/>
        </authorList>
    </citation>
    <scope>NUCLEOTIDE SEQUENCE</scope>
    <source>
        <strain evidence="7">CHK187-11901</strain>
    </source>
</reference>
<dbReference type="InterPro" id="IPR029018">
    <property type="entry name" value="Hex-like_dom2"/>
</dbReference>
<dbReference type="Pfam" id="PF05089">
    <property type="entry name" value="NAGLU"/>
    <property type="match status" value="1"/>
</dbReference>
<evidence type="ECO:0000256" key="2">
    <source>
        <dbReference type="SAM" id="Coils"/>
    </source>
</evidence>
<feature type="domain" description="F5/8 type C" evidence="6">
    <location>
        <begin position="175"/>
        <end position="324"/>
    </location>
</feature>
<feature type="domain" description="F5/8 type C" evidence="6">
    <location>
        <begin position="1197"/>
        <end position="1348"/>
    </location>
</feature>
<keyword evidence="4" id="KW-0812">Transmembrane</keyword>
<accession>A0A9D2NSM6</accession>
<sequence length="1952" mass="217456">MNGKKMMKAALAVGLSVTSVLSSVSIQTLANTQTVSETNSEKENIALNKPVTSTQIEHSSYASYAVDGNENTYWASVNPAELEIDLQGYYKIDEMNLMAYFDPSTGAVDRYYEYEIYASMDQEEYTKVAEKKDTAFETPQGDTYTFEETFTARYIKIKFLNTHAQGQPQNNTAHIKEFRVFGELDPDVEQPQEKQNVALGKMTYAPSNEGSNDASKAVDGNKGTYWAGPNPTYIEVDLERYYDIDEITVIPYYGDGRCYHYEVYTSVDGYEYEKVGEKTSDEAQTADGETYAIEGKTARYVKIEMLSNSANPAVHVNEIEVYGTENSEYEPPEEDNEGNIAMSKPTRSYSDNTAHPASAVNDGQRSTSWTGLYYPAYVDIDLEQNYNLNKIVVMPSYSNMNAYYQYSVYTSMDGVNFDLLVEKDDKEKVKKEGDTYVIDGKEARIVRLYLQYASSGNTGSFQEIKVYGEASGTPLQERAPINVSDFEDTTYAQPVTEEETISEVRGVLGRVIGDRYQDWFEFALAENSESDNDYYEIRNHEGKILITGNKGLSLTTGLNHYLKYYCNVSVSQQTRNVEMPAEIVPVEEPIRKETPYQIRYAYNYCTHSYTMAFWGETQWQNELDWLALNGFNAILDITGQEEVWRRFMGELGYTTDEIKDWLVGPGYFGWQYMANMENVNGPIPDNWFAQRTELARKNQRKMRALGMTPILQGYSGMVPNNIQDKDPSAQIIAQGQWNGMQRPAMLKTNTATYQKYAQMFYQAQKEVYGDVSHFYATDPFHEGGNTGGIGRDIVGRAVLDEMKAYDSDAIWVIQSWSFQPELLQNITAEEKQNNILLLDLNATKGARYSSTDEFAGSNWVYCMLENYGGRSGINGNLQKYTTIPSQIKDTTEHMVGMGISPEGTNNNPVKYDLFLEMMWEEEDIDLNEWLTHYIERRYGELSEGAQKAWEVLLETAYQNSSNYADPPESIINARPAFDITKAAPNGNTGRSYNTKRFEKAVEYLMEDYELLKDNEGYLYDLTDLLRQAIANSAAQYYQDFTAAFEAGNKEVFDQKAQAFLDLIDLQDRVLNTNENFMVGKWLNASTEAAEGQDEFTQMIFQLNGKAIISTWAPYYCWGVYDYANREYGGLTRDYYLQRWQLWIERLNDKLNGEDVSNYQEISTAESHAIAWEWARSDKVYSDEPAGDIQALYEEFKANYSLNDQEEDELKVDQLDIRISTDLPGYNGHPLSNAIDGNSATFWSSAYGDLEPYEVFFEFDQPETISTFSILPRDYDNRRTGNGDILGIELWVSDDGESYRKIAEGQYPEDGEERRCTFEPVTTKYVKLVITDFLIWNNNHAIKSVTAGEFNFYRPYAMLESDVYSFEDGEIKNVAEGTSVAQLRNQIEVSQRGSLQVMRGEEELDDDAVLQLGDVIAYYYDDAFAQSYEIKAFSEPSDFSALNALIAECEKLNENDYTSESWKAFSEVLTVAIGVQVNPEATQAEIDAATADLKAAMADLVPNVDLSGLRTAILEAEALTEADYTKTSWNALAEALAAARTIAEDQHVTQAAADQAASALRTAMAALQIKASDAAMAALQNIVDSAQALQNEALSEAIAAAQGLLADPDNASTTAVVSALLDLSEAIQAMNTGESTDALRADVQATIDFINENILTNVDNVRPGKVDALEAAVEAAQTLVDDPDASADALKAANKAMTKAAQELWQIVSKAELEALIEAANGYTDGSYTAESIAELQDAITNAQETANNDDATTAEVTDAIMNLANAIAGLEQIMLDTSALAHEIDLVTEMVANIDDYVPSTVEGLADKLADAQAAMNATTQEEIDAATATLREARLNARTKADISALAEIIAYANSLNLTGYTAESRNMLDRTIFEVKKVLADPEATQEKVDEAVTTMQDAIASLVPVQESTDSVSAGSANTAAALQTGLFAGMMAAAAAAALHLHRKKQAK</sequence>
<feature type="signal peptide" evidence="5">
    <location>
        <begin position="1"/>
        <end position="30"/>
    </location>
</feature>
<comment type="caution">
    <text evidence="7">The sequence shown here is derived from an EMBL/GenBank/DDBJ whole genome shotgun (WGS) entry which is preliminary data.</text>
</comment>
<dbReference type="PROSITE" id="PS50022">
    <property type="entry name" value="FA58C_3"/>
    <property type="match status" value="4"/>
</dbReference>
<dbReference type="Pfam" id="PF12971">
    <property type="entry name" value="NAGLU_N"/>
    <property type="match status" value="1"/>
</dbReference>
<feature type="region of interest" description="Disordered" evidence="3">
    <location>
        <begin position="325"/>
        <end position="362"/>
    </location>
</feature>
<feature type="compositionally biased region" description="Acidic residues" evidence="3">
    <location>
        <begin position="327"/>
        <end position="337"/>
    </location>
</feature>
<dbReference type="InterPro" id="IPR008979">
    <property type="entry name" value="Galactose-bd-like_sf"/>
</dbReference>
<dbReference type="Pfam" id="PF12972">
    <property type="entry name" value="NAGLU_C"/>
    <property type="match status" value="1"/>
</dbReference>
<dbReference type="GO" id="GO:0005975">
    <property type="term" value="P:carbohydrate metabolic process"/>
    <property type="evidence" value="ECO:0007669"/>
    <property type="project" value="UniProtKB-ARBA"/>
</dbReference>
<keyword evidence="2" id="KW-0175">Coiled coil</keyword>
<evidence type="ECO:0000259" key="6">
    <source>
        <dbReference type="PROSITE" id="PS50022"/>
    </source>
</evidence>
<name>A0A9D2NSM6_9FIRM</name>